<keyword evidence="1" id="KW-1133">Transmembrane helix</keyword>
<keyword evidence="3" id="KW-1185">Reference proteome</keyword>
<evidence type="ECO:0000256" key="1">
    <source>
        <dbReference type="SAM" id="Phobius"/>
    </source>
</evidence>
<organism evidence="2 3">
    <name type="scientific">Chlorobaculum tepidum (strain ATCC 49652 / DSM 12025 / NBRC 103806 / TLS)</name>
    <name type="common">Chlorobium tepidum</name>
    <dbReference type="NCBI Taxonomy" id="194439"/>
    <lineage>
        <taxon>Bacteria</taxon>
        <taxon>Pseudomonadati</taxon>
        <taxon>Chlorobiota</taxon>
        <taxon>Chlorobiia</taxon>
        <taxon>Chlorobiales</taxon>
        <taxon>Chlorobiaceae</taxon>
        <taxon>Chlorobaculum</taxon>
    </lineage>
</organism>
<feature type="transmembrane region" description="Helical" evidence="1">
    <location>
        <begin position="12"/>
        <end position="32"/>
    </location>
</feature>
<protein>
    <submittedName>
        <fullName evidence="2">Uncharacterized protein</fullName>
    </submittedName>
</protein>
<dbReference type="EMBL" id="AE006470">
    <property type="protein sequence ID" value="AAM73175.1"/>
    <property type="molecule type" value="Genomic_DNA"/>
</dbReference>
<dbReference type="OrthoDB" id="597959at2"/>
<evidence type="ECO:0000313" key="2">
    <source>
        <dbReference type="EMBL" id="AAM73175.1"/>
    </source>
</evidence>
<dbReference type="AlphaFoldDB" id="H2VFK2"/>
<sequence>MHIRKHSVCRNILRTFEIALFFAISVLGYGLLLKASSFNTKSKKRDRESIVVQNAVDLNGRHRELKVLSGTLLFPNDTKAALPNRYTFTGQSFLAISPLPALALHLLCEKELTVNYRNRNSRISRPYNLFEQNPVLLN</sequence>
<dbReference type="STRING" id="194439.CT1956"/>
<dbReference type="HOGENOM" id="CLU_1861629_0_0_10"/>
<dbReference type="Proteomes" id="UP000001007">
    <property type="component" value="Chromosome"/>
</dbReference>
<keyword evidence="1" id="KW-0472">Membrane</keyword>
<name>H2VFK2_CHLTE</name>
<proteinExistence type="predicted"/>
<gene>
    <name evidence="2" type="ordered locus">CT1956</name>
</gene>
<dbReference type="EnsemblBacteria" id="AAM73175">
    <property type="protein sequence ID" value="AAM73175"/>
    <property type="gene ID" value="CT1956"/>
</dbReference>
<keyword evidence="1" id="KW-0812">Transmembrane</keyword>
<evidence type="ECO:0000313" key="3">
    <source>
        <dbReference type="Proteomes" id="UP000001007"/>
    </source>
</evidence>
<dbReference type="KEGG" id="cte:CT1956"/>
<accession>H2VFK2</accession>
<dbReference type="RefSeq" id="WP_010933613.1">
    <property type="nucleotide sequence ID" value="NC_002932.3"/>
</dbReference>
<reference evidence="2 3" key="1">
    <citation type="journal article" date="2002" name="Proc. Natl. Acad. Sci. U.S.A.">
        <title>The complete genome sequence of Chlorobium tepidum TLS, a photosynthetic, anaerobic, green-sulfur bacterium.</title>
        <authorList>
            <person name="Eisen J.A."/>
            <person name="Nelson K.E."/>
            <person name="Paulsen I.T."/>
            <person name="Heidelberg J.F."/>
            <person name="Wu M."/>
            <person name="Dodson R.J."/>
            <person name="Deboy R."/>
            <person name="Gwinn M.L."/>
            <person name="Nelson W.C."/>
            <person name="Haft D.H."/>
            <person name="Hickey E.K."/>
            <person name="Peterson J.D."/>
            <person name="Durkin A.S."/>
            <person name="Kolonay J.L."/>
            <person name="Yang F."/>
            <person name="Holt I."/>
            <person name="Umayam L.A."/>
            <person name="Mason T."/>
            <person name="Brenner M."/>
            <person name="Shea T.P."/>
            <person name="Parksey D."/>
            <person name="Nierman W.C."/>
            <person name="Feldblyum T.V."/>
            <person name="Hansen C.L."/>
            <person name="Craven M.B."/>
            <person name="Radune D."/>
            <person name="Vamathevan J."/>
            <person name="Khouri H."/>
            <person name="White O."/>
            <person name="Gruber T.M."/>
            <person name="Ketchum K.A."/>
            <person name="Venter J.C."/>
            <person name="Tettelin H."/>
            <person name="Bryant D.A."/>
            <person name="Fraser C.M."/>
        </authorList>
    </citation>
    <scope>NUCLEOTIDE SEQUENCE [LARGE SCALE GENOMIC DNA]</scope>
    <source>
        <strain evidence="3">ATCC 49652 / DSM 12025 / NBRC 103806 / TLS</strain>
    </source>
</reference>
<dbReference type="eggNOG" id="ENOG502ZSGE">
    <property type="taxonomic scope" value="Bacteria"/>
</dbReference>